<accession>W4FCS2</accession>
<organism evidence="1">
    <name type="scientific">Aphanomyces astaci</name>
    <name type="common">Crayfish plague agent</name>
    <dbReference type="NCBI Taxonomy" id="112090"/>
    <lineage>
        <taxon>Eukaryota</taxon>
        <taxon>Sar</taxon>
        <taxon>Stramenopiles</taxon>
        <taxon>Oomycota</taxon>
        <taxon>Saprolegniomycetes</taxon>
        <taxon>Saprolegniales</taxon>
        <taxon>Verrucalvaceae</taxon>
        <taxon>Aphanomyces</taxon>
    </lineage>
</organism>
<sequence length="128" mass="14377">MAAIHFRWLWVNCFVVKAAKVLVYFANMTRYNGSNAVVRTEYIKHGNSDVETLSSSTTDVDGIRVDFFKSWQLACPVHDTYGIILLYDAKKREIQAMGFEETVLTDAQLIVKTMRATSPTTPLPGLLG</sequence>
<reference evidence="1" key="1">
    <citation type="submission" date="2013-12" db="EMBL/GenBank/DDBJ databases">
        <title>The Genome Sequence of Aphanomyces astaci APO3.</title>
        <authorList>
            <consortium name="The Broad Institute Genomics Platform"/>
            <person name="Russ C."/>
            <person name="Tyler B."/>
            <person name="van West P."/>
            <person name="Dieguez-Uribeondo J."/>
            <person name="Young S.K."/>
            <person name="Zeng Q."/>
            <person name="Gargeya S."/>
            <person name="Fitzgerald M."/>
            <person name="Abouelleil A."/>
            <person name="Alvarado L."/>
            <person name="Chapman S.B."/>
            <person name="Gainer-Dewar J."/>
            <person name="Goldberg J."/>
            <person name="Griggs A."/>
            <person name="Gujja S."/>
            <person name="Hansen M."/>
            <person name="Howarth C."/>
            <person name="Imamovic A."/>
            <person name="Ireland A."/>
            <person name="Larimer J."/>
            <person name="McCowan C."/>
            <person name="Murphy C."/>
            <person name="Pearson M."/>
            <person name="Poon T.W."/>
            <person name="Priest M."/>
            <person name="Roberts A."/>
            <person name="Saif S."/>
            <person name="Shea T."/>
            <person name="Sykes S."/>
            <person name="Wortman J."/>
            <person name="Nusbaum C."/>
            <person name="Birren B."/>
        </authorList>
    </citation>
    <scope>NUCLEOTIDE SEQUENCE [LARGE SCALE GENOMIC DNA]</scope>
    <source>
        <strain evidence="1">APO3</strain>
    </source>
</reference>
<dbReference type="GeneID" id="20819945"/>
<proteinExistence type="predicted"/>
<protein>
    <submittedName>
        <fullName evidence="1">Uncharacterized protein</fullName>
    </submittedName>
</protein>
<gene>
    <name evidence="1" type="ORF">H257_17949</name>
</gene>
<dbReference type="RefSeq" id="XP_009845223.1">
    <property type="nucleotide sequence ID" value="XM_009846921.1"/>
</dbReference>
<dbReference type="VEuPathDB" id="FungiDB:H257_17949"/>
<dbReference type="EMBL" id="KI913241">
    <property type="protein sequence ID" value="ETV65297.1"/>
    <property type="molecule type" value="Genomic_DNA"/>
</dbReference>
<evidence type="ECO:0000313" key="1">
    <source>
        <dbReference type="EMBL" id="ETV65297.1"/>
    </source>
</evidence>
<dbReference type="AlphaFoldDB" id="W4FCS2"/>
<name>W4FCS2_APHAT</name>